<evidence type="ECO:0000259" key="4">
    <source>
        <dbReference type="PROSITE" id="PS50206"/>
    </source>
</evidence>
<keyword evidence="6" id="KW-1185">Reference proteome</keyword>
<dbReference type="EMBL" id="MSIF01000002">
    <property type="protein sequence ID" value="OLF13148.1"/>
    <property type="molecule type" value="Genomic_DNA"/>
</dbReference>
<name>A0A7Z1B0F9_9PSEU</name>
<dbReference type="SUPFAM" id="SSF52821">
    <property type="entry name" value="Rhodanese/Cell cycle control phosphatase"/>
    <property type="match status" value="2"/>
</dbReference>
<sequence>MSPLVSCAELSASLSASPPPAPSSPPSSTSSTTSSGVPAGRRSPVVLDVRWRLGGPPGREDYDRGHLPGAVHLDLDVDLAGPPGAGGRHPLPGLDVLQGALRAAGVRSDRPVVVYDTDNGSVAARAWWLLRWAGHRQVSVLDGGFAAWVAEGLPLTTEVPTPEPGDITVRSGGMPVLDADEAADLARHGVLLDARAPERYRGDTEPIDPRAGHIPGARNAPFSGHTGDDGRWRSPRELAGRFAGLGVPEAGGTRVGAYCGSGVTAASVVLALEVAGVTGPDAPAGLYVGSWSQWSADRDRPAATGQEPG</sequence>
<dbReference type="OrthoDB" id="9770030at2"/>
<dbReference type="CDD" id="cd01448">
    <property type="entry name" value="TST_Repeat_1"/>
    <property type="match status" value="1"/>
</dbReference>
<dbReference type="PANTHER" id="PTHR11364">
    <property type="entry name" value="THIOSULFATE SULFERTANSFERASE"/>
    <property type="match status" value="1"/>
</dbReference>
<keyword evidence="1 5" id="KW-0808">Transferase</keyword>
<dbReference type="GO" id="GO:0004792">
    <property type="term" value="F:thiosulfate-cyanide sulfurtransferase activity"/>
    <property type="evidence" value="ECO:0007669"/>
    <property type="project" value="InterPro"/>
</dbReference>
<feature type="domain" description="Rhodanese" evidence="4">
    <location>
        <begin position="40"/>
        <end position="157"/>
    </location>
</feature>
<dbReference type="InterPro" id="IPR001307">
    <property type="entry name" value="Thiosulphate_STrfase_CS"/>
</dbReference>
<dbReference type="Pfam" id="PF00581">
    <property type="entry name" value="Rhodanese"/>
    <property type="match status" value="2"/>
</dbReference>
<feature type="region of interest" description="Disordered" evidence="3">
    <location>
        <begin position="200"/>
        <end position="230"/>
    </location>
</feature>
<dbReference type="Gene3D" id="3.40.250.10">
    <property type="entry name" value="Rhodanese-like domain"/>
    <property type="match status" value="2"/>
</dbReference>
<evidence type="ECO:0000313" key="5">
    <source>
        <dbReference type="EMBL" id="OLF13148.1"/>
    </source>
</evidence>
<feature type="compositionally biased region" description="Basic and acidic residues" evidence="3">
    <location>
        <begin position="200"/>
        <end position="211"/>
    </location>
</feature>
<keyword evidence="2" id="KW-0677">Repeat</keyword>
<proteinExistence type="predicted"/>
<gene>
    <name evidence="5" type="ORF">BLA60_05030</name>
</gene>
<dbReference type="CDD" id="cd01449">
    <property type="entry name" value="TST_Repeat_2"/>
    <property type="match status" value="1"/>
</dbReference>
<protein>
    <submittedName>
        <fullName evidence="5">Sulfurtransferase</fullName>
    </submittedName>
</protein>
<dbReference type="InterPro" id="IPR001763">
    <property type="entry name" value="Rhodanese-like_dom"/>
</dbReference>
<dbReference type="AlphaFoldDB" id="A0A7Z1B0F9"/>
<dbReference type="PROSITE" id="PS50206">
    <property type="entry name" value="RHODANESE_3"/>
    <property type="match status" value="2"/>
</dbReference>
<evidence type="ECO:0000313" key="6">
    <source>
        <dbReference type="Proteomes" id="UP000185696"/>
    </source>
</evidence>
<dbReference type="Proteomes" id="UP000185696">
    <property type="component" value="Unassembled WGS sequence"/>
</dbReference>
<dbReference type="InterPro" id="IPR045078">
    <property type="entry name" value="TST/MPST-like"/>
</dbReference>
<organism evidence="5 6">
    <name type="scientific">Actinophytocola xinjiangensis</name>
    <dbReference type="NCBI Taxonomy" id="485602"/>
    <lineage>
        <taxon>Bacteria</taxon>
        <taxon>Bacillati</taxon>
        <taxon>Actinomycetota</taxon>
        <taxon>Actinomycetes</taxon>
        <taxon>Pseudonocardiales</taxon>
        <taxon>Pseudonocardiaceae</taxon>
    </lineage>
</organism>
<evidence type="ECO:0000256" key="3">
    <source>
        <dbReference type="SAM" id="MobiDB-lite"/>
    </source>
</evidence>
<dbReference type="PANTHER" id="PTHR11364:SF27">
    <property type="entry name" value="SULFURTRANSFERASE"/>
    <property type="match status" value="1"/>
</dbReference>
<accession>A0A7Z1B0F9</accession>
<dbReference type="PROSITE" id="PS00380">
    <property type="entry name" value="RHODANESE_1"/>
    <property type="match status" value="1"/>
</dbReference>
<feature type="compositionally biased region" description="Low complexity" evidence="3">
    <location>
        <begin position="26"/>
        <end position="35"/>
    </location>
</feature>
<reference evidence="5 6" key="1">
    <citation type="submission" date="2016-12" db="EMBL/GenBank/DDBJ databases">
        <title>The draft genome sequence of Actinophytocola xinjiangensis.</title>
        <authorList>
            <person name="Wang W."/>
            <person name="Yuan L."/>
        </authorList>
    </citation>
    <scope>NUCLEOTIDE SEQUENCE [LARGE SCALE GENOMIC DNA]</scope>
    <source>
        <strain evidence="5 6">CGMCC 4.4663</strain>
    </source>
</reference>
<evidence type="ECO:0000256" key="1">
    <source>
        <dbReference type="ARBA" id="ARBA00022679"/>
    </source>
</evidence>
<dbReference type="SMART" id="SM00450">
    <property type="entry name" value="RHOD"/>
    <property type="match status" value="2"/>
</dbReference>
<feature type="domain" description="Rhodanese" evidence="4">
    <location>
        <begin position="185"/>
        <end position="303"/>
    </location>
</feature>
<comment type="caution">
    <text evidence="5">The sequence shown here is derived from an EMBL/GenBank/DDBJ whole genome shotgun (WGS) entry which is preliminary data.</text>
</comment>
<evidence type="ECO:0000256" key="2">
    <source>
        <dbReference type="ARBA" id="ARBA00022737"/>
    </source>
</evidence>
<feature type="region of interest" description="Disordered" evidence="3">
    <location>
        <begin position="1"/>
        <end position="41"/>
    </location>
</feature>
<dbReference type="InterPro" id="IPR036873">
    <property type="entry name" value="Rhodanese-like_dom_sf"/>
</dbReference>